<sequence length="73" mass="8330">MTPSAGRLMAAVGTMVPIAHRLRYLEEWNAELWDLAEAGAGRWHQLGYATRLLTRAWTLRRELNAPHARKTMS</sequence>
<reference evidence="1" key="1">
    <citation type="submission" date="2023-03" db="EMBL/GenBank/DDBJ databases">
        <title>Actinoallomurus iriomotensis NBRC 103681.</title>
        <authorList>
            <person name="Ichikawa N."/>
            <person name="Sato H."/>
            <person name="Tonouchi N."/>
        </authorList>
    </citation>
    <scope>NUCLEOTIDE SEQUENCE</scope>
    <source>
        <strain evidence="1">NBRC 103681</strain>
    </source>
</reference>
<evidence type="ECO:0000313" key="2">
    <source>
        <dbReference type="Proteomes" id="UP001165135"/>
    </source>
</evidence>
<organism evidence="1 2">
    <name type="scientific">Actinoallomurus iriomotensis</name>
    <dbReference type="NCBI Taxonomy" id="478107"/>
    <lineage>
        <taxon>Bacteria</taxon>
        <taxon>Bacillati</taxon>
        <taxon>Actinomycetota</taxon>
        <taxon>Actinomycetes</taxon>
        <taxon>Streptosporangiales</taxon>
        <taxon>Thermomonosporaceae</taxon>
        <taxon>Actinoallomurus</taxon>
    </lineage>
</organism>
<dbReference type="EMBL" id="BSTJ01000015">
    <property type="protein sequence ID" value="GLY80514.1"/>
    <property type="molecule type" value="Genomic_DNA"/>
</dbReference>
<protein>
    <submittedName>
        <fullName evidence="1">Uncharacterized protein</fullName>
    </submittedName>
</protein>
<dbReference type="Proteomes" id="UP001165135">
    <property type="component" value="Unassembled WGS sequence"/>
</dbReference>
<proteinExistence type="predicted"/>
<gene>
    <name evidence="1" type="ORF">Airi01_087810</name>
</gene>
<evidence type="ECO:0000313" key="1">
    <source>
        <dbReference type="EMBL" id="GLY80514.1"/>
    </source>
</evidence>
<name>A0A9W6VUU0_9ACTN</name>
<comment type="caution">
    <text evidence="1">The sequence shown here is derived from an EMBL/GenBank/DDBJ whole genome shotgun (WGS) entry which is preliminary data.</text>
</comment>
<accession>A0A9W6VUU0</accession>
<dbReference type="AlphaFoldDB" id="A0A9W6VUU0"/>